<feature type="region of interest" description="Disordered" evidence="1">
    <location>
        <begin position="68"/>
        <end position="87"/>
    </location>
</feature>
<dbReference type="RefSeq" id="WP_339575863.1">
    <property type="nucleotide sequence ID" value="NZ_JBBIAA010000024.1"/>
</dbReference>
<evidence type="ECO:0000313" key="3">
    <source>
        <dbReference type="Proteomes" id="UP001387100"/>
    </source>
</evidence>
<accession>A0ABU8RN05</accession>
<protein>
    <recommendedName>
        <fullName evidence="4">VapB protein of antitoxin of type II toxin-antitoxin system</fullName>
    </recommendedName>
</protein>
<evidence type="ECO:0008006" key="4">
    <source>
        <dbReference type="Google" id="ProtNLM"/>
    </source>
</evidence>
<name>A0ABU8RN05_9ACTN</name>
<keyword evidence="3" id="KW-1185">Reference proteome</keyword>
<organism evidence="2 3">
    <name type="scientific">Pseudokineococcus basanitobsidens</name>
    <dbReference type="NCBI Taxonomy" id="1926649"/>
    <lineage>
        <taxon>Bacteria</taxon>
        <taxon>Bacillati</taxon>
        <taxon>Actinomycetota</taxon>
        <taxon>Actinomycetes</taxon>
        <taxon>Kineosporiales</taxon>
        <taxon>Kineosporiaceae</taxon>
        <taxon>Pseudokineococcus</taxon>
    </lineage>
</organism>
<reference evidence="2 3" key="1">
    <citation type="journal article" date="2017" name="Int. J. Syst. Evol. Microbiol.">
        <title>Pseudokineococcus basanitobsidens sp. nov., isolated from volcanic rock.</title>
        <authorList>
            <person name="Lee D.W."/>
            <person name="Park M.Y."/>
            <person name="Kim J.J."/>
            <person name="Kim B.S."/>
        </authorList>
    </citation>
    <scope>NUCLEOTIDE SEQUENCE [LARGE SCALE GENOMIC DNA]</scope>
    <source>
        <strain evidence="2 3">DSM 103726</strain>
    </source>
</reference>
<evidence type="ECO:0000256" key="1">
    <source>
        <dbReference type="SAM" id="MobiDB-lite"/>
    </source>
</evidence>
<comment type="caution">
    <text evidence="2">The sequence shown here is derived from an EMBL/GenBank/DDBJ whole genome shotgun (WGS) entry which is preliminary data.</text>
</comment>
<dbReference type="Proteomes" id="UP001387100">
    <property type="component" value="Unassembled WGS sequence"/>
</dbReference>
<gene>
    <name evidence="2" type="ORF">WDZ17_14375</name>
</gene>
<dbReference type="EMBL" id="JBBIAA010000024">
    <property type="protein sequence ID" value="MEJ5946480.1"/>
    <property type="molecule type" value="Genomic_DNA"/>
</dbReference>
<evidence type="ECO:0000313" key="2">
    <source>
        <dbReference type="EMBL" id="MEJ5946480.1"/>
    </source>
</evidence>
<proteinExistence type="predicted"/>
<sequence length="87" mass="9278">MTTTTGASEVWQARIDHELAAQLRADSQVLGLDGRTEIVRAALQLLHQRAAEERMARDVDDFYAGQAPPLPIGVRPAADDAADGAPA</sequence>